<protein>
    <submittedName>
        <fullName evidence="3">Putative colanic acid biosynthesis acetyltransferase</fullName>
    </submittedName>
</protein>
<keyword evidence="2 3" id="KW-0808">Transferase</keyword>
<reference evidence="3 4" key="1">
    <citation type="submission" date="2020-03" db="EMBL/GenBank/DDBJ databases">
        <title>Hydrogenophaga sp. nov. isolated from cyanobacterial mat.</title>
        <authorList>
            <person name="Thorat V."/>
            <person name="Kirdat K."/>
            <person name="Tiwarekar B."/>
            <person name="Costa E.D."/>
            <person name="Yadav A."/>
        </authorList>
    </citation>
    <scope>NUCLEOTIDE SEQUENCE [LARGE SCALE GENOMIC DNA]</scope>
    <source>
        <strain evidence="3 4">BA0156</strain>
    </source>
</reference>
<dbReference type="PANTHER" id="PTHR23416:SF23">
    <property type="entry name" value="ACETYLTRANSFERASE C18B11.09C-RELATED"/>
    <property type="match status" value="1"/>
</dbReference>
<dbReference type="GO" id="GO:0005829">
    <property type="term" value="C:cytosol"/>
    <property type="evidence" value="ECO:0007669"/>
    <property type="project" value="TreeGrafter"/>
</dbReference>
<dbReference type="CDD" id="cd05825">
    <property type="entry name" value="LbH_wcaF_like"/>
    <property type="match status" value="1"/>
</dbReference>
<sequence length="186" mass="20172">MIVQGNDPATQASFALGNRLARALWGLVWLLLFRPSPRPAHAWRSTLLRAFGARLGRHVHVYPGVRIWAPWQLEIGDRVGVGDGATLYNMGPLRIGSGAVISQGAHLCGGTHDIDSPNFQLVARPIDIGEHAWVCAEAFVGPGVRLAPGCVLGARSVLMRSVDEAWTVWAGHPAVRVRQRRRGAVQ</sequence>
<proteinExistence type="inferred from homology"/>
<accession>A0A6G8ICB2</accession>
<dbReference type="InterPro" id="IPR051159">
    <property type="entry name" value="Hexapeptide_acetyltransf"/>
</dbReference>
<name>A0A6G8ICB2_9BURK</name>
<dbReference type="KEGG" id="hcz:G9Q37_00385"/>
<keyword evidence="4" id="KW-1185">Reference proteome</keyword>
<dbReference type="RefSeq" id="WP_166222938.1">
    <property type="nucleotide sequence ID" value="NZ_CP049989.1"/>
</dbReference>
<evidence type="ECO:0000313" key="3">
    <source>
        <dbReference type="EMBL" id="QIM50695.1"/>
    </source>
</evidence>
<comment type="similarity">
    <text evidence="1">Belongs to the transferase hexapeptide repeat family.</text>
</comment>
<dbReference type="InterPro" id="IPR011004">
    <property type="entry name" value="Trimer_LpxA-like_sf"/>
</dbReference>
<dbReference type="Gene3D" id="2.160.10.10">
    <property type="entry name" value="Hexapeptide repeat proteins"/>
    <property type="match status" value="1"/>
</dbReference>
<dbReference type="PANTHER" id="PTHR23416">
    <property type="entry name" value="SIALIC ACID SYNTHASE-RELATED"/>
    <property type="match status" value="1"/>
</dbReference>
<dbReference type="SUPFAM" id="SSF51161">
    <property type="entry name" value="Trimeric LpxA-like enzymes"/>
    <property type="match status" value="1"/>
</dbReference>
<evidence type="ECO:0000256" key="2">
    <source>
        <dbReference type="ARBA" id="ARBA00022679"/>
    </source>
</evidence>
<organism evidence="3 4">
    <name type="scientific">Hydrogenophaga crocea</name>
    <dbReference type="NCBI Taxonomy" id="2716225"/>
    <lineage>
        <taxon>Bacteria</taxon>
        <taxon>Pseudomonadati</taxon>
        <taxon>Pseudomonadota</taxon>
        <taxon>Betaproteobacteria</taxon>
        <taxon>Burkholderiales</taxon>
        <taxon>Comamonadaceae</taxon>
        <taxon>Hydrogenophaga</taxon>
    </lineage>
</organism>
<dbReference type="AlphaFoldDB" id="A0A6G8ICB2"/>
<evidence type="ECO:0000256" key="1">
    <source>
        <dbReference type="ARBA" id="ARBA00007274"/>
    </source>
</evidence>
<dbReference type="GO" id="GO:0008374">
    <property type="term" value="F:O-acyltransferase activity"/>
    <property type="evidence" value="ECO:0007669"/>
    <property type="project" value="TreeGrafter"/>
</dbReference>
<gene>
    <name evidence="3" type="ORF">G9Q37_00385</name>
</gene>
<dbReference type="EMBL" id="CP049989">
    <property type="protein sequence ID" value="QIM50695.1"/>
    <property type="molecule type" value="Genomic_DNA"/>
</dbReference>
<dbReference type="Proteomes" id="UP000503162">
    <property type="component" value="Chromosome"/>
</dbReference>
<evidence type="ECO:0000313" key="4">
    <source>
        <dbReference type="Proteomes" id="UP000503162"/>
    </source>
</evidence>